<dbReference type="GeneID" id="132710078"/>
<keyword evidence="1" id="KW-1185">Reference proteome</keyword>
<name>A0ABM3YZF5_PANGU</name>
<reference evidence="2" key="1">
    <citation type="submission" date="2025-08" db="UniProtKB">
        <authorList>
            <consortium name="RefSeq"/>
        </authorList>
    </citation>
    <scope>IDENTIFICATION</scope>
    <source>
        <tissue evidence="2">Blood</tissue>
    </source>
</reference>
<dbReference type="RefSeq" id="XP_060541494.1">
    <property type="nucleotide sequence ID" value="XM_060685511.1"/>
</dbReference>
<proteinExistence type="predicted"/>
<gene>
    <name evidence="2" type="primary">LOC132710078</name>
</gene>
<accession>A0ABM3YZF5</accession>
<evidence type="ECO:0000313" key="2">
    <source>
        <dbReference type="RefSeq" id="XP_060541494.1"/>
    </source>
</evidence>
<protein>
    <submittedName>
        <fullName evidence="2">Uncharacterized protein LOC132710078 isoform X3</fullName>
    </submittedName>
</protein>
<dbReference type="Proteomes" id="UP001652622">
    <property type="component" value="Unplaced"/>
</dbReference>
<sequence length="139" mass="15601">MGRRRFLSLGGCSRQAGRKWRPVPLHDWRAKEEQQQLQRISRCEEPTTFTGGPFHAGTTLHNLKKMDPVIFSLGETWRTGVIPDYSRRIERLLLDQPSKEVLPQIFQSETGSGLIHASNYGPPASASDAAFVPSGLWEA</sequence>
<evidence type="ECO:0000313" key="1">
    <source>
        <dbReference type="Proteomes" id="UP001652622"/>
    </source>
</evidence>
<organism evidence="1 2">
    <name type="scientific">Pantherophis guttatus</name>
    <name type="common">Corn snake</name>
    <name type="synonym">Elaphe guttata</name>
    <dbReference type="NCBI Taxonomy" id="94885"/>
    <lineage>
        <taxon>Eukaryota</taxon>
        <taxon>Metazoa</taxon>
        <taxon>Chordata</taxon>
        <taxon>Craniata</taxon>
        <taxon>Vertebrata</taxon>
        <taxon>Euteleostomi</taxon>
        <taxon>Lepidosauria</taxon>
        <taxon>Squamata</taxon>
        <taxon>Bifurcata</taxon>
        <taxon>Unidentata</taxon>
        <taxon>Episquamata</taxon>
        <taxon>Toxicofera</taxon>
        <taxon>Serpentes</taxon>
        <taxon>Colubroidea</taxon>
        <taxon>Colubridae</taxon>
        <taxon>Colubrinae</taxon>
        <taxon>Pantherophis</taxon>
    </lineage>
</organism>